<comment type="caution">
    <text evidence="1">The sequence shown here is derived from an EMBL/GenBank/DDBJ whole genome shotgun (WGS) entry which is preliminary data.</text>
</comment>
<sequence>MGFDLSYLTNRGFSPPFCRVKNDAGAHYAIRRDHRLREPIKVDRVLGIGHVGPLRPSNRP</sequence>
<evidence type="ECO:0000313" key="3">
    <source>
        <dbReference type="Proteomes" id="UP001172788"/>
    </source>
</evidence>
<dbReference type="Proteomes" id="UP001172788">
    <property type="component" value="Unassembled WGS sequence"/>
</dbReference>
<gene>
    <name evidence="1" type="ORF">DBA34_04975</name>
    <name evidence="2" type="ORF">DBB29_02690</name>
</gene>
<evidence type="ECO:0000313" key="2">
    <source>
        <dbReference type="EMBL" id="MDN4577031.1"/>
    </source>
</evidence>
<evidence type="ECO:0000313" key="1">
    <source>
        <dbReference type="EMBL" id="MDN4572616.1"/>
    </source>
</evidence>
<organism evidence="1 4">
    <name type="scientific">Pandoraea cepalis</name>
    <dbReference type="NCBI Taxonomy" id="2508294"/>
    <lineage>
        <taxon>Bacteria</taxon>
        <taxon>Pseudomonadati</taxon>
        <taxon>Pseudomonadota</taxon>
        <taxon>Betaproteobacteria</taxon>
        <taxon>Burkholderiales</taxon>
        <taxon>Burkholderiaceae</taxon>
        <taxon>Pandoraea</taxon>
    </lineage>
</organism>
<reference evidence="1" key="1">
    <citation type="submission" date="2018-04" db="EMBL/GenBank/DDBJ databases">
        <authorList>
            <person name="Jy Z."/>
        </authorList>
    </citation>
    <scope>NUCLEOTIDE SEQUENCE</scope>
    <source>
        <strain evidence="2">AS13</strain>
        <strain evidence="1">LA18</strain>
    </source>
</reference>
<evidence type="ECO:0000313" key="4">
    <source>
        <dbReference type="Proteomes" id="UP001172791"/>
    </source>
</evidence>
<dbReference type="EMBL" id="QAID01000029">
    <property type="protein sequence ID" value="MDN4577031.1"/>
    <property type="molecule type" value="Genomic_DNA"/>
</dbReference>
<dbReference type="Proteomes" id="UP001172791">
    <property type="component" value="Unassembled WGS sequence"/>
</dbReference>
<accession>A0AAW7MIX7</accession>
<proteinExistence type="predicted"/>
<dbReference type="AlphaFoldDB" id="A0AAW7MIX7"/>
<keyword evidence="3" id="KW-1185">Reference proteome</keyword>
<name>A0AAW7MIX7_9BURK</name>
<dbReference type="EMBL" id="QAIC01000029">
    <property type="protein sequence ID" value="MDN4572616.1"/>
    <property type="molecule type" value="Genomic_DNA"/>
</dbReference>
<protein>
    <submittedName>
        <fullName evidence="1">Uncharacterized protein</fullName>
    </submittedName>
</protein>